<organism evidence="2 3">
    <name type="scientific">Limnobaculum eriocheiris</name>
    <dbReference type="NCBI Taxonomy" id="2897391"/>
    <lineage>
        <taxon>Bacteria</taxon>
        <taxon>Pseudomonadati</taxon>
        <taxon>Pseudomonadota</taxon>
        <taxon>Gammaproteobacteria</taxon>
        <taxon>Enterobacterales</taxon>
        <taxon>Budviciaceae</taxon>
        <taxon>Limnobaculum</taxon>
    </lineage>
</organism>
<keyword evidence="3" id="KW-1185">Reference proteome</keyword>
<gene>
    <name evidence="2" type="ORF">LPW36_07935</name>
</gene>
<keyword evidence="1" id="KW-0812">Transmembrane</keyword>
<dbReference type="Proteomes" id="UP001139171">
    <property type="component" value="Unassembled WGS sequence"/>
</dbReference>
<dbReference type="RefSeq" id="WP_230608947.1">
    <property type="nucleotide sequence ID" value="NZ_JAJNAG010000013.1"/>
</dbReference>
<comment type="caution">
    <text evidence="2">The sequence shown here is derived from an EMBL/GenBank/DDBJ whole genome shotgun (WGS) entry which is preliminary data.</text>
</comment>
<evidence type="ECO:0000256" key="1">
    <source>
        <dbReference type="SAM" id="Phobius"/>
    </source>
</evidence>
<keyword evidence="1" id="KW-0472">Membrane</keyword>
<keyword evidence="1" id="KW-1133">Transmembrane helix</keyword>
<sequence>MADDMPERERIALDSETESFVLVLALPLIVFGFKSYRIGNNFFLGLLVHPYGVQSMPPSIEGGFLIKSGDYRKNTGCLAS</sequence>
<feature type="transmembrane region" description="Helical" evidence="1">
    <location>
        <begin position="20"/>
        <end position="36"/>
    </location>
</feature>
<proteinExistence type="predicted"/>
<dbReference type="AlphaFoldDB" id="A0A9X1MVY4"/>
<reference evidence="2" key="1">
    <citation type="submission" date="2021-11" db="EMBL/GenBank/DDBJ databases">
        <title>Jinshanibacter sp. isolated from one year old Eriocheir sinensis.</title>
        <authorList>
            <person name="Li J.-Y."/>
            <person name="He W."/>
            <person name="Gao T.-H."/>
        </authorList>
    </citation>
    <scope>NUCLEOTIDE SEQUENCE</scope>
    <source>
        <strain evidence="2">LJY008</strain>
    </source>
</reference>
<protein>
    <submittedName>
        <fullName evidence="2">Uncharacterized protein</fullName>
    </submittedName>
</protein>
<dbReference type="EMBL" id="JAJNAG010000013">
    <property type="protein sequence ID" value="MCD1125934.1"/>
    <property type="molecule type" value="Genomic_DNA"/>
</dbReference>
<accession>A0A9X1MVY4</accession>
<name>A0A9X1MVY4_9GAMM</name>
<evidence type="ECO:0000313" key="2">
    <source>
        <dbReference type="EMBL" id="MCD1125934.1"/>
    </source>
</evidence>
<evidence type="ECO:0000313" key="3">
    <source>
        <dbReference type="Proteomes" id="UP001139171"/>
    </source>
</evidence>